<feature type="compositionally biased region" description="Basic and acidic residues" evidence="1">
    <location>
        <begin position="24"/>
        <end position="41"/>
    </location>
</feature>
<feature type="compositionally biased region" description="Acidic residues" evidence="1">
    <location>
        <begin position="47"/>
        <end position="59"/>
    </location>
</feature>
<dbReference type="PROSITE" id="PS51257">
    <property type="entry name" value="PROKAR_LIPOPROTEIN"/>
    <property type="match status" value="1"/>
</dbReference>
<feature type="region of interest" description="Disordered" evidence="1">
    <location>
        <begin position="24"/>
        <end position="85"/>
    </location>
</feature>
<protein>
    <submittedName>
        <fullName evidence="3">Posterior midgut dominant protein</fullName>
    </submittedName>
</protein>
<dbReference type="CDD" id="cd23992">
    <property type="entry name" value="PBP_GOBP"/>
    <property type="match status" value="1"/>
</dbReference>
<gene>
    <name evidence="3" type="primary">pmdp</name>
</gene>
<keyword evidence="2" id="KW-0732">Signal</keyword>
<accession>A0A8E4DGQ9</accession>
<dbReference type="InterPro" id="IPR006170">
    <property type="entry name" value="PBP/GOBP"/>
</dbReference>
<feature type="signal peptide" evidence="2">
    <location>
        <begin position="1"/>
        <end position="18"/>
    </location>
</feature>
<evidence type="ECO:0000256" key="1">
    <source>
        <dbReference type="SAM" id="MobiDB-lite"/>
    </source>
</evidence>
<proteinExistence type="evidence at transcript level"/>
<dbReference type="Pfam" id="PF01395">
    <property type="entry name" value="PBP_GOBP"/>
    <property type="match status" value="1"/>
</dbReference>
<feature type="chain" id="PRO_5034166643" evidence="2">
    <location>
        <begin position="19"/>
        <end position="227"/>
    </location>
</feature>
<dbReference type="EMBL" id="LC516893">
    <property type="protein sequence ID" value="BBU59750.1"/>
    <property type="molecule type" value="mRNA"/>
</dbReference>
<organism evidence="3">
    <name type="scientific">Brachyplatys subaeneus</name>
    <dbReference type="NCBI Taxonomy" id="355284"/>
    <lineage>
        <taxon>Eukaryota</taxon>
        <taxon>Metazoa</taxon>
        <taxon>Ecdysozoa</taxon>
        <taxon>Arthropoda</taxon>
        <taxon>Hexapoda</taxon>
        <taxon>Insecta</taxon>
        <taxon>Pterygota</taxon>
        <taxon>Neoptera</taxon>
        <taxon>Paraneoptera</taxon>
        <taxon>Hemiptera</taxon>
        <taxon>Heteroptera</taxon>
        <taxon>Panheteroptera</taxon>
        <taxon>Pentatomomorpha</taxon>
        <taxon>Pentatomoidea</taxon>
        <taxon>Plataspidae</taxon>
        <taxon>Brachyplatys</taxon>
    </lineage>
</organism>
<reference evidence="3" key="1">
    <citation type="submission" date="2020-01" db="EMBL/GenBank/DDBJ databases">
        <title>Host secretion protein essential for vertical symbiont transmission.</title>
        <authorList>
            <person name="Koga R."/>
            <person name="Tanahashi M."/>
            <person name="Nikoh N."/>
            <person name="Moriyama M."/>
            <person name="Meng X.Y."/>
            <person name="Hosokawa T."/>
            <person name="Fukatsu T."/>
        </authorList>
    </citation>
    <scope>NUCLEOTIDE SEQUENCE</scope>
    <source>
        <strain evidence="3">200910NahaTH</strain>
    </source>
</reference>
<name>A0A8E4DGQ9_9HEMI</name>
<evidence type="ECO:0000313" key="3">
    <source>
        <dbReference type="EMBL" id="BBU59750.1"/>
    </source>
</evidence>
<dbReference type="AlphaFoldDB" id="A0A8E4DGQ9"/>
<evidence type="ECO:0000256" key="2">
    <source>
        <dbReference type="SAM" id="SignalP"/>
    </source>
</evidence>
<sequence length="227" mass="26393">MRFVLYLLAAGSIACVMATHRHEHNQESEYHHGHEHVHERSSSGADDSSEESGYNDDDDSHDHDDHDYHRGHKHHGRGDHGDHNRHHEYYKKNLREALKCCASEHDVDIKDIFKAIRGQGHDTHAAKCAVGCWLDKMGYIKNKKICWDSVKKDAQNLYEDDDDIERAQKVVDKVSEEWREKITDKCRQPIRALRFLIKKAKKAKLAKPDYRFKKSSKNYDELAVAVL</sequence>
<dbReference type="GO" id="GO:0005549">
    <property type="term" value="F:odorant binding"/>
    <property type="evidence" value="ECO:0007669"/>
    <property type="project" value="InterPro"/>
</dbReference>